<evidence type="ECO:0000313" key="8">
    <source>
        <dbReference type="EMBL" id="QDV55589.1"/>
    </source>
</evidence>
<gene>
    <name evidence="8" type="ORF">Mal33_15660</name>
</gene>
<evidence type="ECO:0000256" key="4">
    <source>
        <dbReference type="ARBA" id="ARBA00023270"/>
    </source>
</evidence>
<comment type="function">
    <text evidence="1">Catalyzes the formation of 4-(hydroxymethyl)-2-furancarboxaldehyde phosphate (4-HFC-P) from two molecules of glyceraldehyde-3-P (GA-3-P).</text>
</comment>
<organism evidence="8 9">
    <name type="scientific">Rosistilla oblonga</name>
    <dbReference type="NCBI Taxonomy" id="2527990"/>
    <lineage>
        <taxon>Bacteria</taxon>
        <taxon>Pseudomonadati</taxon>
        <taxon>Planctomycetota</taxon>
        <taxon>Planctomycetia</taxon>
        <taxon>Pirellulales</taxon>
        <taxon>Pirellulaceae</taxon>
        <taxon>Rosistilla</taxon>
    </lineage>
</organism>
<keyword evidence="4" id="KW-0704">Schiff base</keyword>
<protein>
    <recommendedName>
        <fullName evidence="2">(5-formylfuran-3-yl)methyl phosphate synthase</fullName>
        <ecNumber evidence="2">4.2.3.153</ecNumber>
    </recommendedName>
    <alternativeName>
        <fullName evidence="5">4-(hydroxymethyl)-2-furancarboxaldehyde-phosphate synthase</fullName>
    </alternativeName>
</protein>
<dbReference type="Proteomes" id="UP000316770">
    <property type="component" value="Chromosome"/>
</dbReference>
<comment type="catalytic activity">
    <reaction evidence="6">
        <text>2 D-glyceraldehyde 3-phosphate = 4-(hydroxymethyl)-2-furancarboxaldehyde phosphate + phosphate + 2 H2O</text>
        <dbReference type="Rhea" id="RHEA:43536"/>
        <dbReference type="ChEBI" id="CHEBI:15377"/>
        <dbReference type="ChEBI" id="CHEBI:43474"/>
        <dbReference type="ChEBI" id="CHEBI:59776"/>
        <dbReference type="ChEBI" id="CHEBI:83407"/>
        <dbReference type="EC" id="4.2.3.153"/>
    </reaction>
</comment>
<proteinExistence type="predicted"/>
<dbReference type="AlphaFoldDB" id="A0A518IR73"/>
<dbReference type="RefSeq" id="WP_197453095.1">
    <property type="nucleotide sequence ID" value="NZ_CP036318.1"/>
</dbReference>
<evidence type="ECO:0000256" key="7">
    <source>
        <dbReference type="PIRSR" id="PIRSR015957-1"/>
    </source>
</evidence>
<keyword evidence="9" id="KW-1185">Reference proteome</keyword>
<keyword evidence="3" id="KW-0456">Lyase</keyword>
<evidence type="ECO:0000256" key="5">
    <source>
        <dbReference type="ARBA" id="ARBA00032523"/>
    </source>
</evidence>
<sequence length="259" mass="27082">MLQNTNKSAGLPIASPAVGGIARTDAVPLLISVRSIAEAKIACQFPLAIIDFKNPKAGALGRCSDAVLQRVASLKPTGLGFSAACGELRELQSHRLALPAGIRFAKAGPAGLCSASQIRDAMLRFRAALPDATTSVAVAYADHAEADCAPVETIAELAIQTEHRWVLIDTATKDGRRLLDWLTPQQLTDVISMGRQHGIGTVLAGSLALQDIDSLRSLGADLLGIRGAVCSGGRDSQIDPDKIAAWCQAMASAEAPIDR</sequence>
<feature type="active site" description="Proton acceptor" evidence="7">
    <location>
        <position position="106"/>
    </location>
</feature>
<evidence type="ECO:0000313" key="9">
    <source>
        <dbReference type="Proteomes" id="UP000316770"/>
    </source>
</evidence>
<evidence type="ECO:0000256" key="6">
    <source>
        <dbReference type="ARBA" id="ARBA00047628"/>
    </source>
</evidence>
<accession>A0A518IR73</accession>
<dbReference type="Pfam" id="PF04476">
    <property type="entry name" value="4HFCP_synth"/>
    <property type="match status" value="1"/>
</dbReference>
<reference evidence="8 9" key="1">
    <citation type="submission" date="2019-02" db="EMBL/GenBank/DDBJ databases">
        <title>Deep-cultivation of Planctomycetes and their phenomic and genomic characterization uncovers novel biology.</title>
        <authorList>
            <person name="Wiegand S."/>
            <person name="Jogler M."/>
            <person name="Boedeker C."/>
            <person name="Pinto D."/>
            <person name="Vollmers J."/>
            <person name="Rivas-Marin E."/>
            <person name="Kohn T."/>
            <person name="Peeters S.H."/>
            <person name="Heuer A."/>
            <person name="Rast P."/>
            <person name="Oberbeckmann S."/>
            <person name="Bunk B."/>
            <person name="Jeske O."/>
            <person name="Meyerdierks A."/>
            <person name="Storesund J.E."/>
            <person name="Kallscheuer N."/>
            <person name="Luecker S."/>
            <person name="Lage O.M."/>
            <person name="Pohl T."/>
            <person name="Merkel B.J."/>
            <person name="Hornburger P."/>
            <person name="Mueller R.-W."/>
            <person name="Bruemmer F."/>
            <person name="Labrenz M."/>
            <person name="Spormann A.M."/>
            <person name="Op den Camp H."/>
            <person name="Overmann J."/>
            <person name="Amann R."/>
            <person name="Jetten M.S.M."/>
            <person name="Mascher T."/>
            <person name="Medema M.H."/>
            <person name="Devos D.P."/>
            <person name="Kaster A.-K."/>
            <person name="Ovreas L."/>
            <person name="Rohde M."/>
            <person name="Galperin M.Y."/>
            <person name="Jogler C."/>
        </authorList>
    </citation>
    <scope>NUCLEOTIDE SEQUENCE [LARGE SCALE GENOMIC DNA]</scope>
    <source>
        <strain evidence="8 9">Mal33</strain>
    </source>
</reference>
<evidence type="ECO:0000256" key="2">
    <source>
        <dbReference type="ARBA" id="ARBA00012553"/>
    </source>
</evidence>
<dbReference type="PIRSF" id="PIRSF015957">
    <property type="entry name" value="UCP015957"/>
    <property type="match status" value="1"/>
</dbReference>
<feature type="active site" description="Schiff-base intermediate with substrate" evidence="7">
    <location>
        <position position="53"/>
    </location>
</feature>
<name>A0A518IR73_9BACT</name>
<evidence type="ECO:0000256" key="3">
    <source>
        <dbReference type="ARBA" id="ARBA00023239"/>
    </source>
</evidence>
<dbReference type="InterPro" id="IPR007565">
    <property type="entry name" value="4HFCP_synth"/>
</dbReference>
<dbReference type="EMBL" id="CP036318">
    <property type="protein sequence ID" value="QDV55589.1"/>
    <property type="molecule type" value="Genomic_DNA"/>
</dbReference>
<evidence type="ECO:0000256" key="1">
    <source>
        <dbReference type="ARBA" id="ARBA00003810"/>
    </source>
</evidence>
<dbReference type="GO" id="GO:0016829">
    <property type="term" value="F:lyase activity"/>
    <property type="evidence" value="ECO:0007669"/>
    <property type="project" value="UniProtKB-KW"/>
</dbReference>
<dbReference type="EC" id="4.2.3.153" evidence="2"/>